<keyword evidence="1" id="KW-0812">Transmembrane</keyword>
<feature type="transmembrane region" description="Helical" evidence="1">
    <location>
        <begin position="79"/>
        <end position="102"/>
    </location>
</feature>
<name>A0AAN9SYY5_PSOTE</name>
<dbReference type="Proteomes" id="UP001386955">
    <property type="component" value="Unassembled WGS sequence"/>
</dbReference>
<reference evidence="2 3" key="1">
    <citation type="submission" date="2024-01" db="EMBL/GenBank/DDBJ databases">
        <title>The genomes of 5 underutilized Papilionoideae crops provide insights into root nodulation and disease resistanc.</title>
        <authorList>
            <person name="Jiang F."/>
        </authorList>
    </citation>
    <scope>NUCLEOTIDE SEQUENCE [LARGE SCALE GENOMIC DNA]</scope>
    <source>
        <strain evidence="2">DUOXIRENSHENG_FW03</strain>
        <tissue evidence="2">Leaves</tissue>
    </source>
</reference>
<protein>
    <submittedName>
        <fullName evidence="2">Uncharacterized protein</fullName>
    </submittedName>
</protein>
<keyword evidence="1" id="KW-0472">Membrane</keyword>
<feature type="transmembrane region" description="Helical" evidence="1">
    <location>
        <begin position="22"/>
        <end position="41"/>
    </location>
</feature>
<keyword evidence="1" id="KW-1133">Transmembrane helix</keyword>
<sequence>MLNQMHQIRFNCSVFYSSTNKYHLILTFYSHPYFYIFRFPAKPSRFSRPRPPLALSIAHPLLGHLIALASLIHSHQNCFSIIASIYLCVSFALRTPLLPLLIPISYSNMA</sequence>
<evidence type="ECO:0000313" key="2">
    <source>
        <dbReference type="EMBL" id="KAK7407330.1"/>
    </source>
</evidence>
<organism evidence="2 3">
    <name type="scientific">Psophocarpus tetragonolobus</name>
    <name type="common">Winged bean</name>
    <name type="synonym">Dolichos tetragonolobus</name>
    <dbReference type="NCBI Taxonomy" id="3891"/>
    <lineage>
        <taxon>Eukaryota</taxon>
        <taxon>Viridiplantae</taxon>
        <taxon>Streptophyta</taxon>
        <taxon>Embryophyta</taxon>
        <taxon>Tracheophyta</taxon>
        <taxon>Spermatophyta</taxon>
        <taxon>Magnoliopsida</taxon>
        <taxon>eudicotyledons</taxon>
        <taxon>Gunneridae</taxon>
        <taxon>Pentapetalae</taxon>
        <taxon>rosids</taxon>
        <taxon>fabids</taxon>
        <taxon>Fabales</taxon>
        <taxon>Fabaceae</taxon>
        <taxon>Papilionoideae</taxon>
        <taxon>50 kb inversion clade</taxon>
        <taxon>NPAAA clade</taxon>
        <taxon>indigoferoid/millettioid clade</taxon>
        <taxon>Phaseoleae</taxon>
        <taxon>Psophocarpus</taxon>
    </lineage>
</organism>
<keyword evidence="3" id="KW-1185">Reference proteome</keyword>
<proteinExistence type="predicted"/>
<dbReference type="AlphaFoldDB" id="A0AAN9SYY5"/>
<dbReference type="EMBL" id="JAYMYS010000002">
    <property type="protein sequence ID" value="KAK7407330.1"/>
    <property type="molecule type" value="Genomic_DNA"/>
</dbReference>
<feature type="transmembrane region" description="Helical" evidence="1">
    <location>
        <begin position="53"/>
        <end position="73"/>
    </location>
</feature>
<comment type="caution">
    <text evidence="2">The sequence shown here is derived from an EMBL/GenBank/DDBJ whole genome shotgun (WGS) entry which is preliminary data.</text>
</comment>
<evidence type="ECO:0000313" key="3">
    <source>
        <dbReference type="Proteomes" id="UP001386955"/>
    </source>
</evidence>
<accession>A0AAN9SYY5</accession>
<gene>
    <name evidence="2" type="ORF">VNO78_09158</name>
</gene>
<evidence type="ECO:0000256" key="1">
    <source>
        <dbReference type="SAM" id="Phobius"/>
    </source>
</evidence>